<sequence length="311" mass="33789">MTELAVDVRGLNKSFGPRHVVQDVSIQVGRGRITGFLGPNGSGKTTTLRMLCGLLTPDSGEGAVLGLDFRKDAEAVKRQTGYMTQKFSLYEDLSIEENLDFVARVHELDRRRDRVRDSLDRLGLTARKKQLAGSLSGGWKQRLALAASVMHEPKLLLLDEPTAGVDPKARREFWDEIHALSAEGLTVMVSTHYMDEAERCHDIAYIAYGKLMARGTADEVIAASGLVTFRAEGQTADGLGADRLAGALAGRPGVAMAAPFGAALHVSGTDRAALEAAIAPYRKPPLNWAEVQPTLEDVFIRLMDQSSDNFQ</sequence>
<dbReference type="InterPro" id="IPR027417">
    <property type="entry name" value="P-loop_NTPase"/>
</dbReference>
<dbReference type="SUPFAM" id="SSF52540">
    <property type="entry name" value="P-loop containing nucleoside triphosphate hydrolases"/>
    <property type="match status" value="1"/>
</dbReference>
<dbReference type="InterPro" id="IPR003439">
    <property type="entry name" value="ABC_transporter-like_ATP-bd"/>
</dbReference>
<keyword evidence="2 4" id="KW-0067">ATP-binding</keyword>
<dbReference type="Gene3D" id="3.40.50.300">
    <property type="entry name" value="P-loop containing nucleotide triphosphate hydrolases"/>
    <property type="match status" value="1"/>
</dbReference>
<evidence type="ECO:0000313" key="5">
    <source>
        <dbReference type="Proteomes" id="UP001057520"/>
    </source>
</evidence>
<dbReference type="InterPro" id="IPR017871">
    <property type="entry name" value="ABC_transporter-like_CS"/>
</dbReference>
<evidence type="ECO:0000313" key="4">
    <source>
        <dbReference type="EMBL" id="USQ95680.1"/>
    </source>
</evidence>
<gene>
    <name evidence="4" type="ORF">MZV50_24585</name>
</gene>
<dbReference type="CDD" id="cd03230">
    <property type="entry name" value="ABC_DR_subfamily_A"/>
    <property type="match status" value="1"/>
</dbReference>
<dbReference type="EMBL" id="CP096040">
    <property type="protein sequence ID" value="USQ95680.1"/>
    <property type="molecule type" value="Genomic_DNA"/>
</dbReference>
<keyword evidence="1" id="KW-0547">Nucleotide-binding</keyword>
<dbReference type="Proteomes" id="UP001057520">
    <property type="component" value="Chromosome"/>
</dbReference>
<proteinExistence type="predicted"/>
<dbReference type="PROSITE" id="PS50893">
    <property type="entry name" value="ABC_TRANSPORTER_2"/>
    <property type="match status" value="1"/>
</dbReference>
<organism evidence="4 5">
    <name type="scientific">Caulobacter segnis</name>
    <dbReference type="NCBI Taxonomy" id="88688"/>
    <lineage>
        <taxon>Bacteria</taxon>
        <taxon>Pseudomonadati</taxon>
        <taxon>Pseudomonadota</taxon>
        <taxon>Alphaproteobacteria</taxon>
        <taxon>Caulobacterales</taxon>
        <taxon>Caulobacteraceae</taxon>
        <taxon>Caulobacter</taxon>
    </lineage>
</organism>
<reference evidence="4 5" key="1">
    <citation type="submission" date="2022-04" db="EMBL/GenBank/DDBJ databases">
        <title>Genome sequence of soybean root-associated Caulobacter segnis RL271.</title>
        <authorList>
            <person name="Longley R."/>
            <person name="Bonito G."/>
            <person name="Trigodet F."/>
            <person name="Crosson S."/>
            <person name="Fiebig A."/>
        </authorList>
    </citation>
    <scope>NUCLEOTIDE SEQUENCE [LARGE SCALE GENOMIC DNA]</scope>
    <source>
        <strain evidence="4 5">RL271</strain>
    </source>
</reference>
<dbReference type="InterPro" id="IPR003593">
    <property type="entry name" value="AAA+_ATPase"/>
</dbReference>
<name>A0ABY4ZT51_9CAUL</name>
<evidence type="ECO:0000259" key="3">
    <source>
        <dbReference type="PROSITE" id="PS50893"/>
    </source>
</evidence>
<evidence type="ECO:0000256" key="2">
    <source>
        <dbReference type="ARBA" id="ARBA00022840"/>
    </source>
</evidence>
<feature type="domain" description="ABC transporter" evidence="3">
    <location>
        <begin position="6"/>
        <end position="233"/>
    </location>
</feature>
<protein>
    <submittedName>
        <fullName evidence="4">ABC transporter ATP-binding protein</fullName>
    </submittedName>
</protein>
<dbReference type="SMART" id="SM00382">
    <property type="entry name" value="AAA"/>
    <property type="match status" value="1"/>
</dbReference>
<dbReference type="PANTHER" id="PTHR43038:SF3">
    <property type="entry name" value="ABC TRANSPORTER G FAMILY MEMBER 20 ISOFORM X1"/>
    <property type="match status" value="1"/>
</dbReference>
<accession>A0ABY4ZT51</accession>
<dbReference type="PANTHER" id="PTHR43038">
    <property type="entry name" value="ATP-BINDING CASSETTE, SUB-FAMILY H, MEMBER 1"/>
    <property type="match status" value="1"/>
</dbReference>
<evidence type="ECO:0000256" key="1">
    <source>
        <dbReference type="ARBA" id="ARBA00022741"/>
    </source>
</evidence>
<keyword evidence="5" id="KW-1185">Reference proteome</keyword>
<dbReference type="PROSITE" id="PS00211">
    <property type="entry name" value="ABC_TRANSPORTER_1"/>
    <property type="match status" value="1"/>
</dbReference>
<dbReference type="GO" id="GO:0005524">
    <property type="term" value="F:ATP binding"/>
    <property type="evidence" value="ECO:0007669"/>
    <property type="project" value="UniProtKB-KW"/>
</dbReference>
<dbReference type="Pfam" id="PF00005">
    <property type="entry name" value="ABC_tran"/>
    <property type="match status" value="1"/>
</dbReference>